<dbReference type="PROSITE" id="PS50088">
    <property type="entry name" value="ANK_REPEAT"/>
    <property type="match status" value="3"/>
</dbReference>
<dbReference type="PRINTS" id="PR01415">
    <property type="entry name" value="ANKYRIN"/>
</dbReference>
<organism evidence="5 6">
    <name type="scientific">Acanthamoeba castellanii (strain ATCC 30010 / Neff)</name>
    <dbReference type="NCBI Taxonomy" id="1257118"/>
    <lineage>
        <taxon>Eukaryota</taxon>
        <taxon>Amoebozoa</taxon>
        <taxon>Discosea</taxon>
        <taxon>Longamoebia</taxon>
        <taxon>Centramoebida</taxon>
        <taxon>Acanthamoebidae</taxon>
        <taxon>Acanthamoeba</taxon>
    </lineage>
</organism>
<dbReference type="Pfam" id="PF13637">
    <property type="entry name" value="Ank_4"/>
    <property type="match status" value="1"/>
</dbReference>
<dbReference type="SUPFAM" id="SSF48403">
    <property type="entry name" value="Ankyrin repeat"/>
    <property type="match status" value="1"/>
</dbReference>
<dbReference type="KEGG" id="acan:ACA1_395490"/>
<evidence type="ECO:0000256" key="2">
    <source>
        <dbReference type="ARBA" id="ARBA00023043"/>
    </source>
</evidence>
<name>L8H1T0_ACACF</name>
<dbReference type="Proteomes" id="UP000011083">
    <property type="component" value="Unassembled WGS sequence"/>
</dbReference>
<dbReference type="GeneID" id="14919513"/>
<evidence type="ECO:0000256" key="3">
    <source>
        <dbReference type="PROSITE-ProRule" id="PRU00023"/>
    </source>
</evidence>
<dbReference type="RefSeq" id="XP_004340761.1">
    <property type="nucleotide sequence ID" value="XM_004340713.1"/>
</dbReference>
<sequence length="238" mass="25690">MWMTGNAPVGWMAQYVQLKGNESGINAQNWKGHTALYIATSLGAKDKVEFLLRSGAADYPTVEGVTALHVAAAMNHEEIAKLLVQHGSFINAQDDEDDTPLHWAVREGKVDMVRLLVKLGADYNCPNADGENPLQLAACIDDEELNDVLAEAVEEAEEERDAMFEDAPAPVPELLAAGSPMQLDGQDLLGAQFAKLLRDNNGLNTTSHGKARECDAEIPRSFTTPVAPLRFAFGSGVC</sequence>
<feature type="repeat" description="ANK" evidence="3">
    <location>
        <begin position="31"/>
        <end position="56"/>
    </location>
</feature>
<dbReference type="Pfam" id="PF12796">
    <property type="entry name" value="Ank_2"/>
    <property type="match status" value="1"/>
</dbReference>
<reference evidence="5 6" key="1">
    <citation type="journal article" date="2013" name="Genome Biol.">
        <title>Genome of Acanthamoeba castellanii highlights extensive lateral gene transfer and early evolution of tyrosine kinase signaling.</title>
        <authorList>
            <person name="Clarke M."/>
            <person name="Lohan A.J."/>
            <person name="Liu B."/>
            <person name="Lagkouvardos I."/>
            <person name="Roy S."/>
            <person name="Zafar N."/>
            <person name="Bertelli C."/>
            <person name="Schilde C."/>
            <person name="Kianianmomeni A."/>
            <person name="Burglin T.R."/>
            <person name="Frech C."/>
            <person name="Turcotte B."/>
            <person name="Kopec K.O."/>
            <person name="Synnott J.M."/>
            <person name="Choo C."/>
            <person name="Paponov I."/>
            <person name="Finkler A."/>
            <person name="Soon Heng Tan C."/>
            <person name="Hutchins A.P."/>
            <person name="Weinmeier T."/>
            <person name="Rattei T."/>
            <person name="Chu J.S."/>
            <person name="Gimenez G."/>
            <person name="Irimia M."/>
            <person name="Rigden D.J."/>
            <person name="Fitzpatrick D.A."/>
            <person name="Lorenzo-Morales J."/>
            <person name="Bateman A."/>
            <person name="Chiu C.H."/>
            <person name="Tang P."/>
            <person name="Hegemann P."/>
            <person name="Fromm H."/>
            <person name="Raoult D."/>
            <person name="Greub G."/>
            <person name="Miranda-Saavedra D."/>
            <person name="Chen N."/>
            <person name="Nash P."/>
            <person name="Ginger M.L."/>
            <person name="Horn M."/>
            <person name="Schaap P."/>
            <person name="Caler L."/>
            <person name="Loftus B."/>
        </authorList>
    </citation>
    <scope>NUCLEOTIDE SEQUENCE [LARGE SCALE GENOMIC DNA]</scope>
    <source>
        <strain evidence="5 6">Neff</strain>
    </source>
</reference>
<feature type="repeat" description="ANK" evidence="3">
    <location>
        <begin position="96"/>
        <end position="128"/>
    </location>
</feature>
<dbReference type="InterPro" id="IPR002110">
    <property type="entry name" value="Ankyrin_rpt"/>
</dbReference>
<feature type="coiled-coil region" evidence="4">
    <location>
        <begin position="139"/>
        <end position="166"/>
    </location>
</feature>
<dbReference type="PROSITE" id="PS50297">
    <property type="entry name" value="ANK_REP_REGION"/>
    <property type="match status" value="3"/>
</dbReference>
<evidence type="ECO:0000313" key="6">
    <source>
        <dbReference type="Proteomes" id="UP000011083"/>
    </source>
</evidence>
<evidence type="ECO:0000256" key="1">
    <source>
        <dbReference type="ARBA" id="ARBA00022737"/>
    </source>
</evidence>
<evidence type="ECO:0000313" key="5">
    <source>
        <dbReference type="EMBL" id="ELR18718.1"/>
    </source>
</evidence>
<dbReference type="PANTHER" id="PTHR24171">
    <property type="entry name" value="ANKYRIN REPEAT DOMAIN-CONTAINING PROTEIN 39-RELATED"/>
    <property type="match status" value="1"/>
</dbReference>
<keyword evidence="6" id="KW-1185">Reference proteome</keyword>
<keyword evidence="2 3" id="KW-0040">ANK repeat</keyword>
<dbReference type="EMBL" id="KB007948">
    <property type="protein sequence ID" value="ELR18718.1"/>
    <property type="molecule type" value="Genomic_DNA"/>
</dbReference>
<evidence type="ECO:0000256" key="4">
    <source>
        <dbReference type="SAM" id="Coils"/>
    </source>
</evidence>
<dbReference type="AlphaFoldDB" id="L8H1T0"/>
<proteinExistence type="predicted"/>
<keyword evidence="4" id="KW-0175">Coiled coil</keyword>
<dbReference type="OrthoDB" id="29094at2759"/>
<dbReference type="SMART" id="SM00248">
    <property type="entry name" value="ANK"/>
    <property type="match status" value="4"/>
</dbReference>
<keyword evidence="1" id="KW-0677">Repeat</keyword>
<dbReference type="VEuPathDB" id="AmoebaDB:ACA1_395490"/>
<protein>
    <submittedName>
        <fullName evidence="5">Ankyrin repeatcontaining protein</fullName>
    </submittedName>
</protein>
<dbReference type="InterPro" id="IPR036770">
    <property type="entry name" value="Ankyrin_rpt-contain_sf"/>
</dbReference>
<dbReference type="STRING" id="1257118.L8H1T0"/>
<accession>L8H1T0</accession>
<feature type="repeat" description="ANK" evidence="3">
    <location>
        <begin position="63"/>
        <end position="95"/>
    </location>
</feature>
<dbReference type="Gene3D" id="1.25.40.20">
    <property type="entry name" value="Ankyrin repeat-containing domain"/>
    <property type="match status" value="1"/>
</dbReference>
<gene>
    <name evidence="5" type="ORF">ACA1_395490</name>
</gene>